<accession>A0A9P6H2H8</accession>
<dbReference type="AlphaFoldDB" id="A0A9P6H2H8"/>
<gene>
    <name evidence="2" type="ORF">BJ322DRAFT_1025541</name>
</gene>
<feature type="compositionally biased region" description="Polar residues" evidence="1">
    <location>
        <begin position="79"/>
        <end position="90"/>
    </location>
</feature>
<feature type="region of interest" description="Disordered" evidence="1">
    <location>
        <begin position="1"/>
        <end position="93"/>
    </location>
</feature>
<dbReference type="EMBL" id="WIUZ02000027">
    <property type="protein sequence ID" value="KAF9777809.1"/>
    <property type="molecule type" value="Genomic_DNA"/>
</dbReference>
<comment type="caution">
    <text evidence="2">The sequence shown here is derived from an EMBL/GenBank/DDBJ whole genome shotgun (WGS) entry which is preliminary data.</text>
</comment>
<sequence>MSSASPQNPQQPEPRKPTGGEHGQKQTSDEIATSLTRRNPQNPQQLEPRKPTGGERRQKQTSDEIATSLTRRKPPEPTTEANLRRNSVSLTRYKVPAQFTPDISGENKHNGERMTHKAFKKRGHRRRAGTLLRRGRSCCHPTNQRQHQRGGERDMDLKRELPSFDWRSVPRGSEPCQRLNTERGEASGGAGLGWDFKLHQLPVNVRNSRAEVPLIGGHGAILDLATCRRNEYLSMVRQIQSSKLAGRENVRTAILSTLSLEEEDGMDCVEEGDGAGEKIAERSLITGAAWFSALHRSGSQPEGSGCHAGMFAVP</sequence>
<evidence type="ECO:0000313" key="3">
    <source>
        <dbReference type="Proteomes" id="UP000736335"/>
    </source>
</evidence>
<feature type="compositionally biased region" description="Basic and acidic residues" evidence="1">
    <location>
        <begin position="13"/>
        <end position="28"/>
    </location>
</feature>
<keyword evidence="3" id="KW-1185">Reference proteome</keyword>
<protein>
    <submittedName>
        <fullName evidence="2">Uncharacterized protein</fullName>
    </submittedName>
</protein>
<feature type="compositionally biased region" description="Polar residues" evidence="1">
    <location>
        <begin position="1"/>
        <end position="10"/>
    </location>
</feature>
<evidence type="ECO:0000256" key="1">
    <source>
        <dbReference type="SAM" id="MobiDB-lite"/>
    </source>
</evidence>
<feature type="compositionally biased region" description="Polar residues" evidence="1">
    <location>
        <begin position="29"/>
        <end position="45"/>
    </location>
</feature>
<feature type="compositionally biased region" description="Basic and acidic residues" evidence="1">
    <location>
        <begin position="47"/>
        <end position="62"/>
    </location>
</feature>
<dbReference type="Proteomes" id="UP000736335">
    <property type="component" value="Unassembled WGS sequence"/>
</dbReference>
<reference evidence="2" key="1">
    <citation type="journal article" date="2020" name="Nat. Commun.">
        <title>Large-scale genome sequencing of mycorrhizal fungi provides insights into the early evolution of symbiotic traits.</title>
        <authorList>
            <person name="Miyauchi S."/>
            <person name="Kiss E."/>
            <person name="Kuo A."/>
            <person name="Drula E."/>
            <person name="Kohler A."/>
            <person name="Sanchez-Garcia M."/>
            <person name="Morin E."/>
            <person name="Andreopoulos B."/>
            <person name="Barry K.W."/>
            <person name="Bonito G."/>
            <person name="Buee M."/>
            <person name="Carver A."/>
            <person name="Chen C."/>
            <person name="Cichocki N."/>
            <person name="Clum A."/>
            <person name="Culley D."/>
            <person name="Crous P.W."/>
            <person name="Fauchery L."/>
            <person name="Girlanda M."/>
            <person name="Hayes R.D."/>
            <person name="Keri Z."/>
            <person name="LaButti K."/>
            <person name="Lipzen A."/>
            <person name="Lombard V."/>
            <person name="Magnuson J."/>
            <person name="Maillard F."/>
            <person name="Murat C."/>
            <person name="Nolan M."/>
            <person name="Ohm R.A."/>
            <person name="Pangilinan J."/>
            <person name="Pereira M.F."/>
            <person name="Perotto S."/>
            <person name="Peter M."/>
            <person name="Pfister S."/>
            <person name="Riley R."/>
            <person name="Sitrit Y."/>
            <person name="Stielow J.B."/>
            <person name="Szollosi G."/>
            <person name="Zifcakova L."/>
            <person name="Stursova M."/>
            <person name="Spatafora J.W."/>
            <person name="Tedersoo L."/>
            <person name="Vaario L.M."/>
            <person name="Yamada A."/>
            <person name="Yan M."/>
            <person name="Wang P."/>
            <person name="Xu J."/>
            <person name="Bruns T."/>
            <person name="Baldrian P."/>
            <person name="Vilgalys R."/>
            <person name="Dunand C."/>
            <person name="Henrissat B."/>
            <person name="Grigoriev I.V."/>
            <person name="Hibbett D."/>
            <person name="Nagy L.G."/>
            <person name="Martin F.M."/>
        </authorList>
    </citation>
    <scope>NUCLEOTIDE SEQUENCE</scope>
    <source>
        <strain evidence="2">UH-Tt-Lm1</strain>
    </source>
</reference>
<organism evidence="2 3">
    <name type="scientific">Thelephora terrestris</name>
    <dbReference type="NCBI Taxonomy" id="56493"/>
    <lineage>
        <taxon>Eukaryota</taxon>
        <taxon>Fungi</taxon>
        <taxon>Dikarya</taxon>
        <taxon>Basidiomycota</taxon>
        <taxon>Agaricomycotina</taxon>
        <taxon>Agaricomycetes</taxon>
        <taxon>Thelephorales</taxon>
        <taxon>Thelephoraceae</taxon>
        <taxon>Thelephora</taxon>
    </lineage>
</organism>
<name>A0A9P6H2H8_9AGAM</name>
<proteinExistence type="predicted"/>
<evidence type="ECO:0000313" key="2">
    <source>
        <dbReference type="EMBL" id="KAF9777809.1"/>
    </source>
</evidence>
<reference evidence="2" key="2">
    <citation type="submission" date="2020-11" db="EMBL/GenBank/DDBJ databases">
        <authorList>
            <consortium name="DOE Joint Genome Institute"/>
            <person name="Kuo A."/>
            <person name="Miyauchi S."/>
            <person name="Kiss E."/>
            <person name="Drula E."/>
            <person name="Kohler A."/>
            <person name="Sanchez-Garcia M."/>
            <person name="Andreopoulos B."/>
            <person name="Barry K.W."/>
            <person name="Bonito G."/>
            <person name="Buee M."/>
            <person name="Carver A."/>
            <person name="Chen C."/>
            <person name="Cichocki N."/>
            <person name="Clum A."/>
            <person name="Culley D."/>
            <person name="Crous P.W."/>
            <person name="Fauchery L."/>
            <person name="Girlanda M."/>
            <person name="Hayes R."/>
            <person name="Keri Z."/>
            <person name="Labutti K."/>
            <person name="Lipzen A."/>
            <person name="Lombard V."/>
            <person name="Magnuson J."/>
            <person name="Maillard F."/>
            <person name="Morin E."/>
            <person name="Murat C."/>
            <person name="Nolan M."/>
            <person name="Ohm R."/>
            <person name="Pangilinan J."/>
            <person name="Pereira M."/>
            <person name="Perotto S."/>
            <person name="Peter M."/>
            <person name="Riley R."/>
            <person name="Sitrit Y."/>
            <person name="Stielow B."/>
            <person name="Szollosi G."/>
            <person name="Zifcakova L."/>
            <person name="Stursova M."/>
            <person name="Spatafora J.W."/>
            <person name="Tedersoo L."/>
            <person name="Vaario L.-M."/>
            <person name="Yamada A."/>
            <person name="Yan M."/>
            <person name="Wang P."/>
            <person name="Xu J."/>
            <person name="Bruns T."/>
            <person name="Baldrian P."/>
            <person name="Vilgalys R."/>
            <person name="Henrissat B."/>
            <person name="Grigoriev I.V."/>
            <person name="Hibbett D."/>
            <person name="Nagy L.G."/>
            <person name="Martin F.M."/>
        </authorList>
    </citation>
    <scope>NUCLEOTIDE SEQUENCE</scope>
    <source>
        <strain evidence="2">UH-Tt-Lm1</strain>
    </source>
</reference>